<dbReference type="NCBIfam" id="TIGR00180">
    <property type="entry name" value="parB_part"/>
    <property type="match status" value="1"/>
</dbReference>
<comment type="similarity">
    <text evidence="1">Belongs to the ParB family.</text>
</comment>
<evidence type="ECO:0000256" key="4">
    <source>
        <dbReference type="SAM" id="MobiDB-lite"/>
    </source>
</evidence>
<feature type="domain" description="ParB-like N-terminal" evidence="5">
    <location>
        <begin position="34"/>
        <end position="123"/>
    </location>
</feature>
<dbReference type="InterPro" id="IPR050336">
    <property type="entry name" value="Chromosome_partition/occlusion"/>
</dbReference>
<evidence type="ECO:0000313" key="6">
    <source>
        <dbReference type="EMBL" id="CAI2719722.1"/>
    </source>
</evidence>
<protein>
    <submittedName>
        <fullName evidence="6">Chromosome (Plasmid) partitioning protein ParB / Stage 0 sporulation protein J</fullName>
    </submittedName>
</protein>
<dbReference type="Pfam" id="PF02195">
    <property type="entry name" value="ParB_N"/>
    <property type="match status" value="1"/>
</dbReference>
<dbReference type="Pfam" id="PF23552">
    <property type="entry name" value="ParB_C"/>
    <property type="match status" value="1"/>
</dbReference>
<dbReference type="InterPro" id="IPR057240">
    <property type="entry name" value="ParB_dimer_C"/>
</dbReference>
<reference evidence="6 7" key="1">
    <citation type="submission" date="2022-09" db="EMBL/GenBank/DDBJ databases">
        <authorList>
            <person name="Kop L."/>
        </authorList>
    </citation>
    <scope>NUCLEOTIDE SEQUENCE [LARGE SCALE GENOMIC DNA]</scope>
    <source>
        <strain evidence="6 7">347</strain>
    </source>
</reference>
<feature type="compositionally biased region" description="Polar residues" evidence="4">
    <location>
        <begin position="220"/>
        <end position="229"/>
    </location>
</feature>
<keyword evidence="7" id="KW-1185">Reference proteome</keyword>
<keyword evidence="3" id="KW-0238">DNA-binding</keyword>
<keyword evidence="2" id="KW-0159">Chromosome partition</keyword>
<sequence>MTRKALGKGIDALFGDAPKETEAADKAASGSDITVLPLEQIVPNTHQPRKEFDDEKLAELVESIQQNGVIQPIVVQRQGEGYQLICGERRWRASQKAGKKDIPVVIRDVTDTESLQLALIENIHRQDLNPIEEAEAYQRLVQDHGLTQDEVAQQVGKNRATVANTLRLLKLSKAIKDDLASGRLSMGHARALLAIGNERDREDARQQAVRKGLNVRQLEQMAQRQSQPAASRPAKKSAQKDVFINDLEKQFQRALGTKVSVNAGKKGGQVVIQYYDNDDLQRIHDMIIK</sequence>
<accession>A0ABM9HHI0</accession>
<dbReference type="InterPro" id="IPR036086">
    <property type="entry name" value="ParB/Sulfiredoxin_sf"/>
</dbReference>
<dbReference type="Proteomes" id="UP001157733">
    <property type="component" value="Chromosome"/>
</dbReference>
<evidence type="ECO:0000256" key="2">
    <source>
        <dbReference type="ARBA" id="ARBA00022829"/>
    </source>
</evidence>
<proteinExistence type="inferred from homology"/>
<evidence type="ECO:0000259" key="5">
    <source>
        <dbReference type="SMART" id="SM00470"/>
    </source>
</evidence>
<organism evidence="6 7">
    <name type="scientific">Nitrospina watsonii</name>
    <dbReference type="NCBI Taxonomy" id="1323948"/>
    <lineage>
        <taxon>Bacteria</taxon>
        <taxon>Pseudomonadati</taxon>
        <taxon>Nitrospinota/Tectimicrobiota group</taxon>
        <taxon>Nitrospinota</taxon>
        <taxon>Nitrospinia</taxon>
        <taxon>Nitrospinales</taxon>
        <taxon>Nitrospinaceae</taxon>
        <taxon>Nitrospina</taxon>
    </lineage>
</organism>
<feature type="region of interest" description="Disordered" evidence="4">
    <location>
        <begin position="214"/>
        <end position="239"/>
    </location>
</feature>
<dbReference type="PANTHER" id="PTHR33375:SF1">
    <property type="entry name" value="CHROMOSOME-PARTITIONING PROTEIN PARB-RELATED"/>
    <property type="match status" value="1"/>
</dbReference>
<dbReference type="SUPFAM" id="SSF110849">
    <property type="entry name" value="ParB/Sulfiredoxin"/>
    <property type="match status" value="1"/>
</dbReference>
<dbReference type="Gene3D" id="3.90.1530.30">
    <property type="match status" value="1"/>
</dbReference>
<dbReference type="CDD" id="cd16393">
    <property type="entry name" value="SPO0J_N"/>
    <property type="match status" value="1"/>
</dbReference>
<dbReference type="Pfam" id="PF17762">
    <property type="entry name" value="HTH_ParB"/>
    <property type="match status" value="1"/>
</dbReference>
<dbReference type="InterPro" id="IPR004437">
    <property type="entry name" value="ParB/RepB/Spo0J"/>
</dbReference>
<gene>
    <name evidence="6" type="ORF">NSPWAT_2866</name>
</gene>
<dbReference type="RefSeq" id="WP_282012533.1">
    <property type="nucleotide sequence ID" value="NZ_OX336137.1"/>
</dbReference>
<dbReference type="InterPro" id="IPR003115">
    <property type="entry name" value="ParB_N"/>
</dbReference>
<evidence type="ECO:0000313" key="7">
    <source>
        <dbReference type="Proteomes" id="UP001157733"/>
    </source>
</evidence>
<dbReference type="InterPro" id="IPR041468">
    <property type="entry name" value="HTH_ParB/Spo0J"/>
</dbReference>
<dbReference type="PANTHER" id="PTHR33375">
    <property type="entry name" value="CHROMOSOME-PARTITIONING PROTEIN PARB-RELATED"/>
    <property type="match status" value="1"/>
</dbReference>
<dbReference type="EMBL" id="OX336137">
    <property type="protein sequence ID" value="CAI2719722.1"/>
    <property type="molecule type" value="Genomic_DNA"/>
</dbReference>
<name>A0ABM9HHI0_9BACT</name>
<evidence type="ECO:0000256" key="3">
    <source>
        <dbReference type="ARBA" id="ARBA00023125"/>
    </source>
</evidence>
<evidence type="ECO:0000256" key="1">
    <source>
        <dbReference type="ARBA" id="ARBA00006295"/>
    </source>
</evidence>
<dbReference type="Gene3D" id="1.10.10.2830">
    <property type="match status" value="1"/>
</dbReference>
<dbReference type="SMART" id="SM00470">
    <property type="entry name" value="ParB"/>
    <property type="match status" value="1"/>
</dbReference>